<evidence type="ECO:0000313" key="2">
    <source>
        <dbReference type="Proteomes" id="UP000230842"/>
    </source>
</evidence>
<dbReference type="EMBL" id="PGEZ01000001">
    <property type="protein sequence ID" value="PJJ57386.1"/>
    <property type="molecule type" value="Genomic_DNA"/>
</dbReference>
<gene>
    <name evidence="1" type="ORF">CLV56_1614</name>
</gene>
<proteinExistence type="predicted"/>
<organism evidence="1 2">
    <name type="scientific">Mumia flava</name>
    <dbReference type="NCBI Taxonomy" id="1348852"/>
    <lineage>
        <taxon>Bacteria</taxon>
        <taxon>Bacillati</taxon>
        <taxon>Actinomycetota</taxon>
        <taxon>Actinomycetes</taxon>
        <taxon>Propionibacteriales</taxon>
        <taxon>Nocardioidaceae</taxon>
        <taxon>Mumia</taxon>
    </lineage>
</organism>
<evidence type="ECO:0000313" key="1">
    <source>
        <dbReference type="EMBL" id="PJJ57386.1"/>
    </source>
</evidence>
<reference evidence="1 2" key="1">
    <citation type="submission" date="2017-11" db="EMBL/GenBank/DDBJ databases">
        <title>Genomic Encyclopedia of Archaeal and Bacterial Type Strains, Phase II (KMG-II): From Individual Species to Whole Genera.</title>
        <authorList>
            <person name="Goeker M."/>
        </authorList>
    </citation>
    <scope>NUCLEOTIDE SEQUENCE [LARGE SCALE GENOMIC DNA]</scope>
    <source>
        <strain evidence="1 2">DSM 27763</strain>
    </source>
</reference>
<dbReference type="AlphaFoldDB" id="A0A2M9BHG1"/>
<keyword evidence="2" id="KW-1185">Reference proteome</keyword>
<dbReference type="Proteomes" id="UP000230842">
    <property type="component" value="Unassembled WGS sequence"/>
</dbReference>
<accession>A0A2M9BHG1</accession>
<name>A0A2M9BHG1_9ACTN</name>
<protein>
    <submittedName>
        <fullName evidence="1">Uncharacterized protein</fullName>
    </submittedName>
</protein>
<sequence length="143" mass="15841">MTPTGAARESRIHQTARAQKRAFVTAYPGWQIIHEATSKGPSSMRRVVIFSHRAGSRLRVTSDYRNDVATTVAESWSTIGWVEAHRNVDSQLFRSSTPNEAAMVDTLDRLLIDVFRLASQIVIGPAPSQPQTPVSSVYSDAMR</sequence>
<comment type="caution">
    <text evidence="1">The sequence shown here is derived from an EMBL/GenBank/DDBJ whole genome shotgun (WGS) entry which is preliminary data.</text>
</comment>